<dbReference type="PANTHER" id="PTHR43046:SF12">
    <property type="entry name" value="GDP-MANNOSE MANNOSYL HYDROLASE"/>
    <property type="match status" value="1"/>
</dbReference>
<dbReference type="Gene3D" id="3.90.79.10">
    <property type="entry name" value="Nucleoside Triphosphate Pyrophosphohydrolase"/>
    <property type="match status" value="1"/>
</dbReference>
<keyword evidence="8" id="KW-1185">Reference proteome</keyword>
<evidence type="ECO:0000259" key="6">
    <source>
        <dbReference type="PROSITE" id="PS51462"/>
    </source>
</evidence>
<proteinExistence type="inferred from homology"/>
<organism evidence="7 8">
    <name type="scientific">Streptomyces litchfieldiae</name>
    <dbReference type="NCBI Taxonomy" id="3075543"/>
    <lineage>
        <taxon>Bacteria</taxon>
        <taxon>Bacillati</taxon>
        <taxon>Actinomycetota</taxon>
        <taxon>Actinomycetes</taxon>
        <taxon>Kitasatosporales</taxon>
        <taxon>Streptomycetaceae</taxon>
        <taxon>Streptomyces</taxon>
    </lineage>
</organism>
<dbReference type="CDD" id="cd04685">
    <property type="entry name" value="NUDIX_Hydrolase"/>
    <property type="match status" value="1"/>
</dbReference>
<evidence type="ECO:0000313" key="8">
    <source>
        <dbReference type="Proteomes" id="UP001183246"/>
    </source>
</evidence>
<dbReference type="SUPFAM" id="SSF55811">
    <property type="entry name" value="Nudix"/>
    <property type="match status" value="1"/>
</dbReference>
<dbReference type="RefSeq" id="WP_311707391.1">
    <property type="nucleotide sequence ID" value="NZ_JAVREL010000019.1"/>
</dbReference>
<comment type="cofactor">
    <cofactor evidence="1">
        <name>Mg(2+)</name>
        <dbReference type="ChEBI" id="CHEBI:18420"/>
    </cofactor>
</comment>
<reference evidence="8" key="1">
    <citation type="submission" date="2023-07" db="EMBL/GenBank/DDBJ databases">
        <title>30 novel species of actinomycetes from the DSMZ collection.</title>
        <authorList>
            <person name="Nouioui I."/>
        </authorList>
    </citation>
    <scope>NUCLEOTIDE SEQUENCE [LARGE SCALE GENOMIC DNA]</scope>
    <source>
        <strain evidence="8">DSM 44938</strain>
    </source>
</reference>
<evidence type="ECO:0000256" key="4">
    <source>
        <dbReference type="ARBA" id="ARBA00022842"/>
    </source>
</evidence>
<dbReference type="EMBL" id="JAVREL010000019">
    <property type="protein sequence ID" value="MDT0346270.1"/>
    <property type="molecule type" value="Genomic_DNA"/>
</dbReference>
<keyword evidence="4" id="KW-0460">Magnesium</keyword>
<dbReference type="PANTHER" id="PTHR43046">
    <property type="entry name" value="GDP-MANNOSE MANNOSYL HYDROLASE"/>
    <property type="match status" value="1"/>
</dbReference>
<dbReference type="InterPro" id="IPR020084">
    <property type="entry name" value="NUDIX_hydrolase_CS"/>
</dbReference>
<evidence type="ECO:0000256" key="3">
    <source>
        <dbReference type="ARBA" id="ARBA00022801"/>
    </source>
</evidence>
<evidence type="ECO:0000313" key="7">
    <source>
        <dbReference type="EMBL" id="MDT0346270.1"/>
    </source>
</evidence>
<evidence type="ECO:0000256" key="5">
    <source>
        <dbReference type="RuleBase" id="RU003476"/>
    </source>
</evidence>
<dbReference type="InterPro" id="IPR015797">
    <property type="entry name" value="NUDIX_hydrolase-like_dom_sf"/>
</dbReference>
<dbReference type="PROSITE" id="PS00893">
    <property type="entry name" value="NUDIX_BOX"/>
    <property type="match status" value="1"/>
</dbReference>
<protein>
    <submittedName>
        <fullName evidence="7">NUDIX domain-containing protein</fullName>
    </submittedName>
</protein>
<accession>A0ABU2MXM1</accession>
<evidence type="ECO:0000256" key="2">
    <source>
        <dbReference type="ARBA" id="ARBA00005582"/>
    </source>
</evidence>
<comment type="similarity">
    <text evidence="2 5">Belongs to the Nudix hydrolase family.</text>
</comment>
<dbReference type="Pfam" id="PF00293">
    <property type="entry name" value="NUDIX"/>
    <property type="match status" value="1"/>
</dbReference>
<evidence type="ECO:0000256" key="1">
    <source>
        <dbReference type="ARBA" id="ARBA00001946"/>
    </source>
</evidence>
<dbReference type="PRINTS" id="PR00502">
    <property type="entry name" value="NUDIXFAMILY"/>
</dbReference>
<feature type="domain" description="Nudix hydrolase" evidence="6">
    <location>
        <begin position="3"/>
        <end position="143"/>
    </location>
</feature>
<dbReference type="PROSITE" id="PS51462">
    <property type="entry name" value="NUDIX"/>
    <property type="match status" value="1"/>
</dbReference>
<dbReference type="Proteomes" id="UP001183246">
    <property type="component" value="Unassembled WGS sequence"/>
</dbReference>
<name>A0ABU2MXM1_9ACTN</name>
<dbReference type="InterPro" id="IPR000086">
    <property type="entry name" value="NUDIX_hydrolase_dom"/>
</dbReference>
<keyword evidence="3 5" id="KW-0378">Hydrolase</keyword>
<sequence length="169" mass="18818">MRTPRRAARMAVLDPDGSVFLFRYDNEEVGVHWAMPGGGLDPGETPREGARRELREETGWSDLEPGPLLCTWEHDYTRSGIPVRQHEHIYLAHGPRREPAGDLTAAHTEDGILRWRWWTPAELAAADEALWPPQLAAVLAGAARTPVIPVDLGFVPNEPRRPGTSPVRP</sequence>
<gene>
    <name evidence="7" type="ORF">RM590_27325</name>
</gene>
<dbReference type="InterPro" id="IPR020476">
    <property type="entry name" value="Nudix_hydrolase"/>
</dbReference>
<comment type="caution">
    <text evidence="7">The sequence shown here is derived from an EMBL/GenBank/DDBJ whole genome shotgun (WGS) entry which is preliminary data.</text>
</comment>